<dbReference type="EMBL" id="CAJVQB010061682">
    <property type="protein sequence ID" value="CAG8839963.1"/>
    <property type="molecule type" value="Genomic_DNA"/>
</dbReference>
<keyword evidence="2" id="KW-1185">Reference proteome</keyword>
<protein>
    <submittedName>
        <fullName evidence="1">32180_t:CDS:1</fullName>
    </submittedName>
</protein>
<evidence type="ECO:0000313" key="2">
    <source>
        <dbReference type="Proteomes" id="UP000789901"/>
    </source>
</evidence>
<comment type="caution">
    <text evidence="1">The sequence shown here is derived from an EMBL/GenBank/DDBJ whole genome shotgun (WGS) entry which is preliminary data.</text>
</comment>
<reference evidence="1 2" key="1">
    <citation type="submission" date="2021-06" db="EMBL/GenBank/DDBJ databases">
        <authorList>
            <person name="Kallberg Y."/>
            <person name="Tangrot J."/>
            <person name="Rosling A."/>
        </authorList>
    </citation>
    <scope>NUCLEOTIDE SEQUENCE [LARGE SCALE GENOMIC DNA]</scope>
    <source>
        <strain evidence="1 2">120-4 pot B 10/14</strain>
    </source>
</reference>
<gene>
    <name evidence="1" type="ORF">GMARGA_LOCUS34686</name>
</gene>
<evidence type="ECO:0000313" key="1">
    <source>
        <dbReference type="EMBL" id="CAG8839963.1"/>
    </source>
</evidence>
<organism evidence="1 2">
    <name type="scientific">Gigaspora margarita</name>
    <dbReference type="NCBI Taxonomy" id="4874"/>
    <lineage>
        <taxon>Eukaryota</taxon>
        <taxon>Fungi</taxon>
        <taxon>Fungi incertae sedis</taxon>
        <taxon>Mucoromycota</taxon>
        <taxon>Glomeromycotina</taxon>
        <taxon>Glomeromycetes</taxon>
        <taxon>Diversisporales</taxon>
        <taxon>Gigasporaceae</taxon>
        <taxon>Gigaspora</taxon>
    </lineage>
</organism>
<name>A0ABN7WT96_GIGMA</name>
<sequence>MDDIVKADEKAEKRIKVLSIHHPEPSFPPEGAIDPVAWLNYHNCLNNYIEDLQLKPIFADLIYIKNLVAKYPFNDNKFIIKEYKASLGIIIDNNKSEKLKKQKQGNIIETHFMQKI</sequence>
<proteinExistence type="predicted"/>
<accession>A0ABN7WT96</accession>
<dbReference type="Proteomes" id="UP000789901">
    <property type="component" value="Unassembled WGS sequence"/>
</dbReference>